<accession>A0A318KJK6</accession>
<name>A0A318KJK6_9NEIS</name>
<proteinExistence type="predicted"/>
<gene>
    <name evidence="1" type="ORF">DFR34_12142</name>
</gene>
<dbReference type="Gene3D" id="3.40.1080.10">
    <property type="entry name" value="Glutaconate Coenzyme A-transferase"/>
    <property type="match status" value="1"/>
</dbReference>
<comment type="caution">
    <text evidence="1">The sequence shown here is derived from an EMBL/GenBank/DDBJ whole genome shotgun (WGS) entry which is preliminary data.</text>
</comment>
<dbReference type="SUPFAM" id="SSF100950">
    <property type="entry name" value="NagB/RpiA/CoA transferase-like"/>
    <property type="match status" value="1"/>
</dbReference>
<protein>
    <submittedName>
        <fullName evidence="1">Glutaconate CoA-transferase subunit A</fullName>
    </submittedName>
</protein>
<sequence>MPAHRLISLAEAVRRYTRDGMQYASGAALPIGSDAIVFGRELLRQRRSKLHAIFHCNSQQLNLLAAAGAVDKAECGFSGLEVFGFANGLRRAVESGQTALEDYSNLAMALRLLGGALNWPFVPATVNIGSDIQHRSAFAPEDYPSTTKIPTVTDPFSGREIGAFSPLRPELAAIHVSLADPQGNAIMLGSEWSRFELSRAAGKVILIADAIVDGACMLQFPNLVRIPDILVEAVVYHPFAAWPQSSPGWYDADEAHMLHMNQALATAEGTAQYLNEFVYGVNSLDDYLARIGDDVRARLSATATGFLLDPFRQWIKTPEQVAALLAHTPETHA</sequence>
<evidence type="ECO:0000313" key="2">
    <source>
        <dbReference type="Proteomes" id="UP000247555"/>
    </source>
</evidence>
<keyword evidence="1" id="KW-0808">Transferase</keyword>
<reference evidence="1 2" key="1">
    <citation type="submission" date="2018-05" db="EMBL/GenBank/DDBJ databases">
        <title>Genomic Encyclopedia of Type Strains, Phase IV (KMG-IV): sequencing the most valuable type-strain genomes for metagenomic binning, comparative biology and taxonomic classification.</title>
        <authorList>
            <person name="Goeker M."/>
        </authorList>
    </citation>
    <scope>NUCLEOTIDE SEQUENCE [LARGE SCALE GENOMIC DNA]</scope>
    <source>
        <strain evidence="1 2">DSM 29661</strain>
    </source>
</reference>
<dbReference type="EMBL" id="QJKI01000021">
    <property type="protein sequence ID" value="PXX76788.1"/>
    <property type="molecule type" value="Genomic_DNA"/>
</dbReference>
<dbReference type="GO" id="GO:0008410">
    <property type="term" value="F:CoA-transferase activity"/>
    <property type="evidence" value="ECO:0007669"/>
    <property type="project" value="InterPro"/>
</dbReference>
<evidence type="ECO:0000313" key="1">
    <source>
        <dbReference type="EMBL" id="PXX76788.1"/>
    </source>
</evidence>
<dbReference type="RefSeq" id="WP_110391644.1">
    <property type="nucleotide sequence ID" value="NZ_QJKI01000021.1"/>
</dbReference>
<dbReference type="Proteomes" id="UP000247555">
    <property type="component" value="Unassembled WGS sequence"/>
</dbReference>
<dbReference type="SMART" id="SM00882">
    <property type="entry name" value="CoA_trans"/>
    <property type="match status" value="1"/>
</dbReference>
<dbReference type="InterPro" id="IPR004165">
    <property type="entry name" value="CoA_trans_fam_I"/>
</dbReference>
<dbReference type="Gene3D" id="3.30.30.40">
    <property type="match status" value="1"/>
</dbReference>
<dbReference type="Pfam" id="PF01144">
    <property type="entry name" value="CoA_trans"/>
    <property type="match status" value="1"/>
</dbReference>
<keyword evidence="2" id="KW-1185">Reference proteome</keyword>
<organism evidence="1 2">
    <name type="scientific">Rivihabitans pingtungensis</name>
    <dbReference type="NCBI Taxonomy" id="1054498"/>
    <lineage>
        <taxon>Bacteria</taxon>
        <taxon>Pseudomonadati</taxon>
        <taxon>Pseudomonadota</taxon>
        <taxon>Betaproteobacteria</taxon>
        <taxon>Neisseriales</taxon>
        <taxon>Aquaspirillaceae</taxon>
        <taxon>Rivihabitans</taxon>
    </lineage>
</organism>
<dbReference type="OrthoDB" id="9777193at2"/>
<dbReference type="InterPro" id="IPR037171">
    <property type="entry name" value="NagB/RpiA_transferase-like"/>
</dbReference>
<dbReference type="AlphaFoldDB" id="A0A318KJK6"/>